<evidence type="ECO:0000259" key="6">
    <source>
        <dbReference type="PROSITE" id="PS50850"/>
    </source>
</evidence>
<keyword evidence="4 5" id="KW-0472">Membrane</keyword>
<dbReference type="InterPro" id="IPR036259">
    <property type="entry name" value="MFS_trans_sf"/>
</dbReference>
<reference evidence="8" key="1">
    <citation type="submission" date="2025-08" db="UniProtKB">
        <authorList>
            <consortium name="RefSeq"/>
        </authorList>
    </citation>
    <scope>IDENTIFICATION</scope>
    <source>
        <tissue evidence="8">Muscle</tissue>
    </source>
</reference>
<evidence type="ECO:0000313" key="8">
    <source>
        <dbReference type="RefSeq" id="XP_013787443.1"/>
    </source>
</evidence>
<evidence type="ECO:0000313" key="7">
    <source>
        <dbReference type="Proteomes" id="UP000694941"/>
    </source>
</evidence>
<sequence length="301" mass="33967">MDLETVIQHVGSFGKYQKQLAALLWGLVSPFLGFVIYGNMLLLLTPDHWCNIPELGNLTSVERRRLAVPMESNKGKIRYSQCYKYDVNFTQVLVESGSTFPNPDEDWPIVPCSEGWEYDYSLIYPTIVSQWNWVCDDAWKTYFSYTVFWAGTSVGVIILGFMADMYGRVPVVVAGHLLCAVAGIATNFVYNFTGFLLTRFMMGFVMISQSMTAYVLVLEYVGTKQRLTVSTGYLYAYPLVGCILPWVAYGLRSWEAFNVATCAPLIVIPLIVKFIPESLRWMVTHGKTVKAKKNSAENCSC</sequence>
<evidence type="ECO:0000256" key="3">
    <source>
        <dbReference type="ARBA" id="ARBA00022989"/>
    </source>
</evidence>
<evidence type="ECO:0000256" key="4">
    <source>
        <dbReference type="ARBA" id="ARBA00023136"/>
    </source>
</evidence>
<comment type="subcellular location">
    <subcellularLocation>
        <location evidence="1">Membrane</location>
        <topology evidence="1">Multi-pass membrane protein</topology>
    </subcellularLocation>
</comment>
<keyword evidence="2 5" id="KW-0812">Transmembrane</keyword>
<feature type="transmembrane region" description="Helical" evidence="5">
    <location>
        <begin position="257"/>
        <end position="275"/>
    </location>
</feature>
<name>A0ABM1BRV0_LIMPO</name>
<dbReference type="Gene3D" id="1.20.1250.20">
    <property type="entry name" value="MFS general substrate transporter like domains"/>
    <property type="match status" value="1"/>
</dbReference>
<keyword evidence="7" id="KW-1185">Reference proteome</keyword>
<protein>
    <submittedName>
        <fullName evidence="8">Solute carrier family 22 member 1-like</fullName>
    </submittedName>
</protein>
<gene>
    <name evidence="8" type="primary">LOC106471391</name>
</gene>
<feature type="transmembrane region" description="Helical" evidence="5">
    <location>
        <begin position="196"/>
        <end position="221"/>
    </location>
</feature>
<dbReference type="GeneID" id="106471391"/>
<dbReference type="PANTHER" id="PTHR24064">
    <property type="entry name" value="SOLUTE CARRIER FAMILY 22 MEMBER"/>
    <property type="match status" value="1"/>
</dbReference>
<keyword evidence="3 5" id="KW-1133">Transmembrane helix</keyword>
<evidence type="ECO:0000256" key="1">
    <source>
        <dbReference type="ARBA" id="ARBA00004141"/>
    </source>
</evidence>
<dbReference type="InterPro" id="IPR020846">
    <property type="entry name" value="MFS_dom"/>
</dbReference>
<feature type="transmembrane region" description="Helical" evidence="5">
    <location>
        <begin position="142"/>
        <end position="162"/>
    </location>
</feature>
<dbReference type="InterPro" id="IPR005828">
    <property type="entry name" value="MFS_sugar_transport-like"/>
</dbReference>
<feature type="domain" description="Major facilitator superfamily (MFS) profile" evidence="6">
    <location>
        <begin position="90"/>
        <end position="301"/>
    </location>
</feature>
<dbReference type="RefSeq" id="XP_013787443.1">
    <property type="nucleotide sequence ID" value="XM_013931989.2"/>
</dbReference>
<feature type="transmembrane region" description="Helical" evidence="5">
    <location>
        <begin position="169"/>
        <end position="190"/>
    </location>
</feature>
<accession>A0ABM1BRV0</accession>
<feature type="transmembrane region" description="Helical" evidence="5">
    <location>
        <begin position="233"/>
        <end position="251"/>
    </location>
</feature>
<evidence type="ECO:0000256" key="5">
    <source>
        <dbReference type="SAM" id="Phobius"/>
    </source>
</evidence>
<feature type="transmembrane region" description="Helical" evidence="5">
    <location>
        <begin position="20"/>
        <end position="44"/>
    </location>
</feature>
<dbReference type="PROSITE" id="PS50850">
    <property type="entry name" value="MFS"/>
    <property type="match status" value="1"/>
</dbReference>
<dbReference type="Pfam" id="PF00083">
    <property type="entry name" value="Sugar_tr"/>
    <property type="match status" value="1"/>
</dbReference>
<evidence type="ECO:0000256" key="2">
    <source>
        <dbReference type="ARBA" id="ARBA00022692"/>
    </source>
</evidence>
<organism evidence="7 8">
    <name type="scientific">Limulus polyphemus</name>
    <name type="common">Atlantic horseshoe crab</name>
    <dbReference type="NCBI Taxonomy" id="6850"/>
    <lineage>
        <taxon>Eukaryota</taxon>
        <taxon>Metazoa</taxon>
        <taxon>Ecdysozoa</taxon>
        <taxon>Arthropoda</taxon>
        <taxon>Chelicerata</taxon>
        <taxon>Merostomata</taxon>
        <taxon>Xiphosura</taxon>
        <taxon>Limulidae</taxon>
        <taxon>Limulus</taxon>
    </lineage>
</organism>
<dbReference type="SUPFAM" id="SSF103473">
    <property type="entry name" value="MFS general substrate transporter"/>
    <property type="match status" value="1"/>
</dbReference>
<dbReference type="Proteomes" id="UP000694941">
    <property type="component" value="Unplaced"/>
</dbReference>
<proteinExistence type="predicted"/>